<reference evidence="2 3" key="1">
    <citation type="submission" date="2019-12" db="EMBL/GenBank/DDBJ databases">
        <title>Genomic-based taxomic classification of the family Erythrobacteraceae.</title>
        <authorList>
            <person name="Xu L."/>
        </authorList>
    </citation>
    <scope>NUCLEOTIDE SEQUENCE [LARGE SCALE GENOMIC DNA]</scope>
    <source>
        <strain evidence="2 3">KCTC 42453</strain>
    </source>
</reference>
<keyword evidence="3" id="KW-1185">Reference proteome</keyword>
<protein>
    <submittedName>
        <fullName evidence="2">Uncharacterized protein</fullName>
    </submittedName>
</protein>
<sequence length="267" mass="28473">MLKSVVTRKINSDLKTVQAHAELSKRLAQNRRKNLSGEGDELRQIIKEHLEYYGTLVDLSLNFHQRLLDTLAKSAESTADHAVNGLTLAMTAPVGATVRAPFKISNNRPDPITVKCRASPFVREDGSQLIASSMGFNPPGAEIAPGSEEVFEVILPVTPDFVAGKLYLATLSADGFDAMSIVMRLQVEGAAAEPEAPGSQDALRRDKADAMTAPATAPAPTDKCAPAKRKPAAISQQASRKTAIARAPKKAARTASETGSSDTKRKS</sequence>
<dbReference type="AlphaFoldDB" id="A0A845AX72"/>
<evidence type="ECO:0000313" key="2">
    <source>
        <dbReference type="EMBL" id="MXP42840.1"/>
    </source>
</evidence>
<evidence type="ECO:0000256" key="1">
    <source>
        <dbReference type="SAM" id="MobiDB-lite"/>
    </source>
</evidence>
<dbReference type="Proteomes" id="UP000431922">
    <property type="component" value="Unassembled WGS sequence"/>
</dbReference>
<proteinExistence type="predicted"/>
<feature type="compositionally biased region" description="Low complexity" evidence="1">
    <location>
        <begin position="210"/>
        <end position="224"/>
    </location>
</feature>
<name>A0A845AX72_9SPHN</name>
<comment type="caution">
    <text evidence="2">The sequence shown here is derived from an EMBL/GenBank/DDBJ whole genome shotgun (WGS) entry which is preliminary data.</text>
</comment>
<feature type="region of interest" description="Disordered" evidence="1">
    <location>
        <begin position="191"/>
        <end position="267"/>
    </location>
</feature>
<evidence type="ECO:0000313" key="3">
    <source>
        <dbReference type="Proteomes" id="UP000431922"/>
    </source>
</evidence>
<dbReference type="OrthoDB" id="9255742at2"/>
<dbReference type="EMBL" id="WTYL01000001">
    <property type="protein sequence ID" value="MXP42840.1"/>
    <property type="molecule type" value="Genomic_DNA"/>
</dbReference>
<organism evidence="2 3">
    <name type="scientific">Allopontixanthobacter sediminis</name>
    <dbReference type="NCBI Taxonomy" id="1689985"/>
    <lineage>
        <taxon>Bacteria</taxon>
        <taxon>Pseudomonadati</taxon>
        <taxon>Pseudomonadota</taxon>
        <taxon>Alphaproteobacteria</taxon>
        <taxon>Sphingomonadales</taxon>
        <taxon>Erythrobacteraceae</taxon>
        <taxon>Allopontixanthobacter</taxon>
    </lineage>
</organism>
<accession>A0A845AX72</accession>
<gene>
    <name evidence="2" type="ORF">GRI65_00045</name>
</gene>
<dbReference type="RefSeq" id="WP_160754507.1">
    <property type="nucleotide sequence ID" value="NZ_WTYL01000001.1"/>
</dbReference>